<dbReference type="InterPro" id="IPR018159">
    <property type="entry name" value="Spectrin/alpha-actinin"/>
</dbReference>
<evidence type="ECO:0000313" key="3">
    <source>
        <dbReference type="EMBL" id="CAF2943379.1"/>
    </source>
</evidence>
<dbReference type="Gene3D" id="1.20.58.60">
    <property type="match status" value="5"/>
</dbReference>
<dbReference type="InterPro" id="IPR002017">
    <property type="entry name" value="Spectrin_repeat"/>
</dbReference>
<dbReference type="Pfam" id="PF00435">
    <property type="entry name" value="Spectrin"/>
    <property type="match status" value="5"/>
</dbReference>
<gene>
    <name evidence="3" type="ORF">LSAA_9385</name>
</gene>
<organism evidence="3 4">
    <name type="scientific">Lepeophtheirus salmonis</name>
    <name type="common">Salmon louse</name>
    <name type="synonym">Caligus salmonis</name>
    <dbReference type="NCBI Taxonomy" id="72036"/>
    <lineage>
        <taxon>Eukaryota</taxon>
        <taxon>Metazoa</taxon>
        <taxon>Ecdysozoa</taxon>
        <taxon>Arthropoda</taxon>
        <taxon>Crustacea</taxon>
        <taxon>Multicrustacea</taxon>
        <taxon>Hexanauplia</taxon>
        <taxon>Copepoda</taxon>
        <taxon>Siphonostomatoida</taxon>
        <taxon>Caligidae</taxon>
        <taxon>Lepeophtheirus</taxon>
    </lineage>
</organism>
<dbReference type="Proteomes" id="UP000675881">
    <property type="component" value="Chromosome 5"/>
</dbReference>
<dbReference type="SUPFAM" id="SSF46966">
    <property type="entry name" value="Spectrin repeat"/>
    <property type="match status" value="5"/>
</dbReference>
<dbReference type="CDD" id="cd00176">
    <property type="entry name" value="SPEC"/>
    <property type="match status" value="2"/>
</dbReference>
<evidence type="ECO:0000313" key="4">
    <source>
        <dbReference type="Proteomes" id="UP000675881"/>
    </source>
</evidence>
<feature type="compositionally biased region" description="Polar residues" evidence="2">
    <location>
        <begin position="630"/>
        <end position="640"/>
    </location>
</feature>
<accession>A0A7R8H9L9</accession>
<dbReference type="OrthoDB" id="5865767at2759"/>
<dbReference type="FunFam" id="1.20.58.60:FF:000106">
    <property type="entry name" value="Spectrin beta chain"/>
    <property type="match status" value="1"/>
</dbReference>
<keyword evidence="4" id="KW-1185">Reference proteome</keyword>
<evidence type="ECO:0000256" key="2">
    <source>
        <dbReference type="SAM" id="MobiDB-lite"/>
    </source>
</evidence>
<keyword evidence="1" id="KW-0677">Repeat</keyword>
<dbReference type="SMART" id="SM00150">
    <property type="entry name" value="SPEC"/>
    <property type="match status" value="6"/>
</dbReference>
<evidence type="ECO:0000256" key="1">
    <source>
        <dbReference type="ARBA" id="ARBA00022737"/>
    </source>
</evidence>
<dbReference type="PANTHER" id="PTHR11915">
    <property type="entry name" value="SPECTRIN/FILAMIN RELATED CYTOSKELETAL PROTEIN"/>
    <property type="match status" value="1"/>
</dbReference>
<reference evidence="3" key="1">
    <citation type="submission" date="2021-02" db="EMBL/GenBank/DDBJ databases">
        <authorList>
            <person name="Bekaert M."/>
        </authorList>
    </citation>
    <scope>NUCLEOTIDE SEQUENCE</scope>
    <source>
        <strain evidence="3">IoA-00</strain>
    </source>
</reference>
<feature type="region of interest" description="Disordered" evidence="2">
    <location>
        <begin position="630"/>
        <end position="655"/>
    </location>
</feature>
<name>A0A7R8H9L9_LEPSM</name>
<protein>
    <submittedName>
        <fullName evidence="3">SPTB</fullName>
    </submittedName>
</protein>
<sequence>MRANNKKPYFPKESKTISDINRAWERLEKAEHERELALREELIRQEKLEQLAARFNQAASKKHEAIETDIFAYEERVQAVVAVASELESENYHDIDRINARRDNVLRLWNYLLELIYARRNRLVEELKMRLLSDDYGRHLIGVEDLLQKHSLVEADINVLGERVKQVVQQTQGFVEEETPDGYKPCDPSIIIERVQALEDAYSELVRIAVERRSRLEESKLLWQFYWDMAEEENWIKEMENILSQGDIGHDLTTINLLLSKHKSIETEIHSHETALQSSLEAGNNLMERGHFGEDKIRERSKRLTEAVDFHQFLTDADDVDTWMLDILRLVSSDDTGKDESNVQTLLKKQKEITDELKSYQSTIDTLHSQASQLGETDRDGPAVKERLESIDNRYKELQELARLRKQRLLDALSLYKLCTEADGVEQWITEKEKMLVTMTPGKDIEDCEIMKHRFDGFEREMNANASRVAVVNQLARQLLHVDHPNSEDITDRQNQLNSRWADLREKAEQKREELGSAHGVQTYHIECRETVTWIEDKKRVLEQTDELKMDLTGIMTLQRKLSEEAEKIKEIHPEEAEVVRERNAKLRNVWEELNQMLKVRDAKLEEAGDLHRFLKDLDHFQSWLTKTESSIANEDTPSSLAEAEKTIDSTSTNS</sequence>
<proteinExistence type="predicted"/>
<dbReference type="EMBL" id="HG994584">
    <property type="protein sequence ID" value="CAF2943379.1"/>
    <property type="molecule type" value="Genomic_DNA"/>
</dbReference>
<dbReference type="AlphaFoldDB" id="A0A7R8H9L9"/>